<evidence type="ECO:0000256" key="1">
    <source>
        <dbReference type="SAM" id="MobiDB-lite"/>
    </source>
</evidence>
<reference evidence="2 3" key="1">
    <citation type="journal article" date="2023" name="Arcadia Sci">
        <title>De novo assembly of a long-read Amblyomma americanum tick genome.</title>
        <authorList>
            <person name="Chou S."/>
            <person name="Poskanzer K.E."/>
            <person name="Rollins M."/>
            <person name="Thuy-Boun P.S."/>
        </authorList>
    </citation>
    <scope>NUCLEOTIDE SEQUENCE [LARGE SCALE GENOMIC DNA]</scope>
    <source>
        <strain evidence="2">F_SG_1</strain>
        <tissue evidence="2">Salivary glands</tissue>
    </source>
</reference>
<dbReference type="Proteomes" id="UP001321473">
    <property type="component" value="Unassembled WGS sequence"/>
</dbReference>
<dbReference type="AlphaFoldDB" id="A0AAQ4DAU3"/>
<protein>
    <submittedName>
        <fullName evidence="2">Uncharacterized protein</fullName>
    </submittedName>
</protein>
<comment type="caution">
    <text evidence="2">The sequence shown here is derived from an EMBL/GenBank/DDBJ whole genome shotgun (WGS) entry which is preliminary data.</text>
</comment>
<evidence type="ECO:0000313" key="3">
    <source>
        <dbReference type="Proteomes" id="UP001321473"/>
    </source>
</evidence>
<dbReference type="EMBL" id="JARKHS020032871">
    <property type="protein sequence ID" value="KAK8759583.1"/>
    <property type="molecule type" value="Genomic_DNA"/>
</dbReference>
<organism evidence="2 3">
    <name type="scientific">Amblyomma americanum</name>
    <name type="common">Lone star tick</name>
    <dbReference type="NCBI Taxonomy" id="6943"/>
    <lineage>
        <taxon>Eukaryota</taxon>
        <taxon>Metazoa</taxon>
        <taxon>Ecdysozoa</taxon>
        <taxon>Arthropoda</taxon>
        <taxon>Chelicerata</taxon>
        <taxon>Arachnida</taxon>
        <taxon>Acari</taxon>
        <taxon>Parasitiformes</taxon>
        <taxon>Ixodida</taxon>
        <taxon>Ixodoidea</taxon>
        <taxon>Ixodidae</taxon>
        <taxon>Amblyomminae</taxon>
        <taxon>Amblyomma</taxon>
    </lineage>
</organism>
<proteinExistence type="predicted"/>
<evidence type="ECO:0000313" key="2">
    <source>
        <dbReference type="EMBL" id="KAK8759583.1"/>
    </source>
</evidence>
<feature type="region of interest" description="Disordered" evidence="1">
    <location>
        <begin position="27"/>
        <end position="47"/>
    </location>
</feature>
<name>A0AAQ4DAU3_AMBAM</name>
<gene>
    <name evidence="2" type="ORF">V5799_002785</name>
</gene>
<accession>A0AAQ4DAU3</accession>
<sequence>MLSLKKNVYEYICFVTPLVSIQRGLTSQQTVRQPAHSKRETRTLQVRASTHKSEGVYECALERSRERTTE</sequence>
<keyword evidence="3" id="KW-1185">Reference proteome</keyword>